<dbReference type="GO" id="GO:0008270">
    <property type="term" value="F:zinc ion binding"/>
    <property type="evidence" value="ECO:0007669"/>
    <property type="project" value="UniProtKB-KW"/>
</dbReference>
<gene>
    <name evidence="6" type="ORF">OH76DRAFT_1400564</name>
</gene>
<keyword evidence="7" id="KW-1185">Reference proteome</keyword>
<keyword evidence="1" id="KW-0479">Metal-binding</keyword>
<evidence type="ECO:0000259" key="5">
    <source>
        <dbReference type="Pfam" id="PF01753"/>
    </source>
</evidence>
<name>A0A371DI82_9APHY</name>
<proteinExistence type="predicted"/>
<keyword evidence="2" id="KW-0863">Zinc-finger</keyword>
<dbReference type="SUPFAM" id="SSF144232">
    <property type="entry name" value="HIT/MYND zinc finger-like"/>
    <property type="match status" value="1"/>
</dbReference>
<evidence type="ECO:0000256" key="2">
    <source>
        <dbReference type="ARBA" id="ARBA00022771"/>
    </source>
</evidence>
<evidence type="ECO:0000256" key="3">
    <source>
        <dbReference type="ARBA" id="ARBA00022833"/>
    </source>
</evidence>
<dbReference type="AlphaFoldDB" id="A0A371DI82"/>
<evidence type="ECO:0000313" key="7">
    <source>
        <dbReference type="Proteomes" id="UP000256964"/>
    </source>
</evidence>
<evidence type="ECO:0000313" key="6">
    <source>
        <dbReference type="EMBL" id="RDX52226.1"/>
    </source>
</evidence>
<protein>
    <recommendedName>
        <fullName evidence="5">MYND-type domain-containing protein</fullName>
    </recommendedName>
</protein>
<dbReference type="EMBL" id="KZ857391">
    <property type="protein sequence ID" value="RDX52226.1"/>
    <property type="molecule type" value="Genomic_DNA"/>
</dbReference>
<sequence length="269" mass="31342">MCSYCSPECQAADWSIHKRSCKFWSRGWKHRATTLSGNPKAWEEIVDFAQFHHNSFMNSALAAYIFLQPEEAFADVASDNVVVTTLEYRNDPTIPPERKFEPLGTQVLEKNDPRIVMAREDWSRGYDETAMMGRQSLGDSYRGTGTYLLFVRFRPQDPSVGPWGLEPVVWTQHFNIDEARARAKLACRDAIHQLEENIREGKKMRICCSTHSQRWPCCCKGRTHDDDEWDHEDEDDEWDEDEDDGWDEEDEWDDEDLLTQALNRVQLGL</sequence>
<dbReference type="Gene3D" id="6.10.140.2220">
    <property type="match status" value="1"/>
</dbReference>
<evidence type="ECO:0000256" key="1">
    <source>
        <dbReference type="ARBA" id="ARBA00022723"/>
    </source>
</evidence>
<feature type="domain" description="MYND-type" evidence="5">
    <location>
        <begin position="2"/>
        <end position="21"/>
    </location>
</feature>
<accession>A0A371DI82</accession>
<evidence type="ECO:0000256" key="4">
    <source>
        <dbReference type="SAM" id="MobiDB-lite"/>
    </source>
</evidence>
<dbReference type="Pfam" id="PF01753">
    <property type="entry name" value="zf-MYND"/>
    <property type="match status" value="1"/>
</dbReference>
<keyword evidence="3" id="KW-0862">Zinc</keyword>
<feature type="region of interest" description="Disordered" evidence="4">
    <location>
        <begin position="226"/>
        <end position="253"/>
    </location>
</feature>
<dbReference type="InterPro" id="IPR002893">
    <property type="entry name" value="Znf_MYND"/>
</dbReference>
<reference evidence="6 7" key="1">
    <citation type="journal article" date="2018" name="Biotechnol. Biofuels">
        <title>Integrative visual omics of the white-rot fungus Polyporus brumalis exposes the biotechnological potential of its oxidative enzymes for delignifying raw plant biomass.</title>
        <authorList>
            <person name="Miyauchi S."/>
            <person name="Rancon A."/>
            <person name="Drula E."/>
            <person name="Hage H."/>
            <person name="Chaduli D."/>
            <person name="Favel A."/>
            <person name="Grisel S."/>
            <person name="Henrissat B."/>
            <person name="Herpoel-Gimbert I."/>
            <person name="Ruiz-Duenas F.J."/>
            <person name="Chevret D."/>
            <person name="Hainaut M."/>
            <person name="Lin J."/>
            <person name="Wang M."/>
            <person name="Pangilinan J."/>
            <person name="Lipzen A."/>
            <person name="Lesage-Meessen L."/>
            <person name="Navarro D."/>
            <person name="Riley R."/>
            <person name="Grigoriev I.V."/>
            <person name="Zhou S."/>
            <person name="Raouche S."/>
            <person name="Rosso M.N."/>
        </authorList>
    </citation>
    <scope>NUCLEOTIDE SEQUENCE [LARGE SCALE GENOMIC DNA]</scope>
    <source>
        <strain evidence="6 7">BRFM 1820</strain>
    </source>
</reference>
<dbReference type="Proteomes" id="UP000256964">
    <property type="component" value="Unassembled WGS sequence"/>
</dbReference>
<dbReference type="OrthoDB" id="2945048at2759"/>
<organism evidence="6 7">
    <name type="scientific">Lentinus brumalis</name>
    <dbReference type="NCBI Taxonomy" id="2498619"/>
    <lineage>
        <taxon>Eukaryota</taxon>
        <taxon>Fungi</taxon>
        <taxon>Dikarya</taxon>
        <taxon>Basidiomycota</taxon>
        <taxon>Agaricomycotina</taxon>
        <taxon>Agaricomycetes</taxon>
        <taxon>Polyporales</taxon>
        <taxon>Polyporaceae</taxon>
        <taxon>Lentinus</taxon>
    </lineage>
</organism>